<dbReference type="EMBL" id="LN727601">
    <property type="protein sequence ID" value="CEP12275.1"/>
    <property type="molecule type" value="Genomic_DNA"/>
</dbReference>
<accession>A0A0B7NA70</accession>
<dbReference type="GO" id="GO:0003676">
    <property type="term" value="F:nucleic acid binding"/>
    <property type="evidence" value="ECO:0007669"/>
    <property type="project" value="InterPro"/>
</dbReference>
<dbReference type="Proteomes" id="UP000054107">
    <property type="component" value="Unassembled WGS sequence"/>
</dbReference>
<dbReference type="GO" id="GO:0008270">
    <property type="term" value="F:zinc ion binding"/>
    <property type="evidence" value="ECO:0007669"/>
    <property type="project" value="InterPro"/>
</dbReference>
<evidence type="ECO:0000313" key="3">
    <source>
        <dbReference type="Proteomes" id="UP000054107"/>
    </source>
</evidence>
<dbReference type="STRING" id="35722.A0A0B7NA70"/>
<keyword evidence="3" id="KW-1185">Reference proteome</keyword>
<dbReference type="AlphaFoldDB" id="A0A0B7NA70"/>
<sequence length="193" mass="19963">MAPLLIVALLQEPDNALVLATWAALPPYCRYCHASDHALVDCPTRKRNVTYRLCGEPGHYRKQFPRHNDGLENAGKKRKVSSGKAPSSTGSRKESSRPSALSTDNGQRPNPPAVLVAKFTNAALPAALSAPAVTVPPASVAASGTLASSVLSDAPQPSALSSTPVSSAVPTVPNVPAIQAVPALPVSKSSTPF</sequence>
<organism evidence="2 3">
    <name type="scientific">Parasitella parasitica</name>
    <dbReference type="NCBI Taxonomy" id="35722"/>
    <lineage>
        <taxon>Eukaryota</taxon>
        <taxon>Fungi</taxon>
        <taxon>Fungi incertae sedis</taxon>
        <taxon>Mucoromycota</taxon>
        <taxon>Mucoromycotina</taxon>
        <taxon>Mucoromycetes</taxon>
        <taxon>Mucorales</taxon>
        <taxon>Mucorineae</taxon>
        <taxon>Mucoraceae</taxon>
        <taxon>Parasitella</taxon>
    </lineage>
</organism>
<evidence type="ECO:0008006" key="4">
    <source>
        <dbReference type="Google" id="ProtNLM"/>
    </source>
</evidence>
<name>A0A0B7NA70_9FUNG</name>
<dbReference type="InterPro" id="IPR036875">
    <property type="entry name" value="Znf_CCHC_sf"/>
</dbReference>
<gene>
    <name evidence="2" type="primary">PARPA_06209.1 scaffold 21360</name>
</gene>
<evidence type="ECO:0000256" key="1">
    <source>
        <dbReference type="SAM" id="MobiDB-lite"/>
    </source>
</evidence>
<protein>
    <recommendedName>
        <fullName evidence="4">CCHC-type domain-containing protein</fullName>
    </recommendedName>
</protein>
<feature type="compositionally biased region" description="Polar residues" evidence="1">
    <location>
        <begin position="97"/>
        <end position="108"/>
    </location>
</feature>
<feature type="region of interest" description="Disordered" evidence="1">
    <location>
        <begin position="62"/>
        <end position="112"/>
    </location>
</feature>
<proteinExistence type="predicted"/>
<reference evidence="2 3" key="1">
    <citation type="submission" date="2014-09" db="EMBL/GenBank/DDBJ databases">
        <authorList>
            <person name="Ellenberger Sabrina"/>
        </authorList>
    </citation>
    <scope>NUCLEOTIDE SEQUENCE [LARGE SCALE GENOMIC DNA]</scope>
    <source>
        <strain evidence="2 3">CBS 412.66</strain>
    </source>
</reference>
<dbReference type="SUPFAM" id="SSF57756">
    <property type="entry name" value="Retrovirus zinc finger-like domains"/>
    <property type="match status" value="1"/>
</dbReference>
<evidence type="ECO:0000313" key="2">
    <source>
        <dbReference type="EMBL" id="CEP12275.1"/>
    </source>
</evidence>
<dbReference type="Gene3D" id="4.10.60.10">
    <property type="entry name" value="Zinc finger, CCHC-type"/>
    <property type="match status" value="1"/>
</dbReference>
<dbReference type="OrthoDB" id="2287232at2759"/>